<keyword evidence="3" id="KW-1185">Reference proteome</keyword>
<dbReference type="RefSeq" id="XP_041552060.1">
    <property type="nucleotide sequence ID" value="XM_041698923.1"/>
</dbReference>
<proteinExistence type="predicted"/>
<dbReference type="OrthoDB" id="76567at2759"/>
<sequence length="325" mass="36155">MSVAPSPAGEPRRAAPSSSLESGVSSVGPSKQHTMLTAAAIDIDPSTIIRYKGPGQLLKVALEKQDALRNRKTEQQTLIFKPVTEKQLSTLLDHIQRHSGIFKVDYDNLSELLVLKVMPGWDHEYATAFLTKPINKQLDSMDLENEYCCLASPGVELHNGFKEPDACWIPKSSPRRPTCVVEIGTSEPPSRLAIDAHRWLETSNSSVRLVITVCFRYLLAETDERPLTISVWSLVHQQHNTTTRDPIALAKQTTILNVGRKDGLLSVSGSHFDPFTGTETEAHEIRLPLPSLIGRTPANPRERDVILTKESVLNLFEQLLESRRV</sequence>
<dbReference type="EMBL" id="AP024444">
    <property type="protein sequence ID" value="BCS19866.1"/>
    <property type="molecule type" value="Genomic_DNA"/>
</dbReference>
<gene>
    <name evidence="2" type="ORF">APUU_20298S</name>
</gene>
<reference evidence="2" key="2">
    <citation type="submission" date="2021-02" db="EMBL/GenBank/DDBJ databases">
        <title>Aspergillus puulaauensis MK2 genome sequence.</title>
        <authorList>
            <person name="Futagami T."/>
            <person name="Mori K."/>
            <person name="Kadooka C."/>
            <person name="Tanaka T."/>
        </authorList>
    </citation>
    <scope>NUCLEOTIDE SEQUENCE</scope>
    <source>
        <strain evidence="2">MK2</strain>
    </source>
</reference>
<dbReference type="KEGG" id="apuu:APUU_20298S"/>
<name>A0A7R7XES4_9EURO</name>
<dbReference type="GeneID" id="64969871"/>
<reference evidence="2" key="1">
    <citation type="submission" date="2021-01" db="EMBL/GenBank/DDBJ databases">
        <authorList>
            <consortium name="Aspergillus puulaauensis MK2 genome sequencing consortium"/>
            <person name="Kazuki M."/>
            <person name="Futagami T."/>
        </authorList>
    </citation>
    <scope>NUCLEOTIDE SEQUENCE</scope>
    <source>
        <strain evidence="2">MK2</strain>
    </source>
</reference>
<dbReference type="Proteomes" id="UP000654913">
    <property type="component" value="Chromosome 2"/>
</dbReference>
<evidence type="ECO:0000313" key="3">
    <source>
        <dbReference type="Proteomes" id="UP000654913"/>
    </source>
</evidence>
<evidence type="ECO:0000256" key="1">
    <source>
        <dbReference type="SAM" id="MobiDB-lite"/>
    </source>
</evidence>
<organism evidence="2 3">
    <name type="scientific">Aspergillus puulaauensis</name>
    <dbReference type="NCBI Taxonomy" id="1220207"/>
    <lineage>
        <taxon>Eukaryota</taxon>
        <taxon>Fungi</taxon>
        <taxon>Dikarya</taxon>
        <taxon>Ascomycota</taxon>
        <taxon>Pezizomycotina</taxon>
        <taxon>Eurotiomycetes</taxon>
        <taxon>Eurotiomycetidae</taxon>
        <taxon>Eurotiales</taxon>
        <taxon>Aspergillaceae</taxon>
        <taxon>Aspergillus</taxon>
    </lineage>
</organism>
<protein>
    <submittedName>
        <fullName evidence="2">Uncharacterized protein</fullName>
    </submittedName>
</protein>
<evidence type="ECO:0000313" key="2">
    <source>
        <dbReference type="EMBL" id="BCS19866.1"/>
    </source>
</evidence>
<feature type="compositionally biased region" description="Low complexity" evidence="1">
    <location>
        <begin position="16"/>
        <end position="30"/>
    </location>
</feature>
<accession>A0A7R7XES4</accession>
<dbReference type="AlphaFoldDB" id="A0A7R7XES4"/>
<feature type="region of interest" description="Disordered" evidence="1">
    <location>
        <begin position="1"/>
        <end position="31"/>
    </location>
</feature>